<dbReference type="OrthoDB" id="9801500at2"/>
<dbReference type="RefSeq" id="WP_121012571.1">
    <property type="nucleotide sequence ID" value="NZ_RCCJ01000001.1"/>
</dbReference>
<organism evidence="1 2">
    <name type="scientific">Hydrogenivirga caldilitoris</name>
    <dbReference type="NCBI Taxonomy" id="246264"/>
    <lineage>
        <taxon>Bacteria</taxon>
        <taxon>Pseudomonadati</taxon>
        <taxon>Aquificota</taxon>
        <taxon>Aquificia</taxon>
        <taxon>Aquificales</taxon>
        <taxon>Aquificaceae</taxon>
        <taxon>Hydrogenivirga</taxon>
    </lineage>
</organism>
<dbReference type="Gene3D" id="3.40.1260.10">
    <property type="entry name" value="DsrEFH-like"/>
    <property type="match status" value="1"/>
</dbReference>
<protein>
    <submittedName>
        <fullName evidence="1">Uncharacterized protein involved in oxidation of intracellular sulfur</fullName>
    </submittedName>
</protein>
<comment type="caution">
    <text evidence="1">The sequence shown here is derived from an EMBL/GenBank/DDBJ whole genome shotgun (WGS) entry which is preliminary data.</text>
</comment>
<evidence type="ECO:0000313" key="1">
    <source>
        <dbReference type="EMBL" id="RLJ71330.1"/>
    </source>
</evidence>
<reference evidence="1 2" key="1">
    <citation type="submission" date="2018-10" db="EMBL/GenBank/DDBJ databases">
        <title>Genomic Encyclopedia of Archaeal and Bacterial Type Strains, Phase II (KMG-II): from individual species to whole genera.</title>
        <authorList>
            <person name="Goeker M."/>
        </authorList>
    </citation>
    <scope>NUCLEOTIDE SEQUENCE [LARGE SCALE GENOMIC DNA]</scope>
    <source>
        <strain evidence="1 2">DSM 16510</strain>
    </source>
</reference>
<accession>A0A497XT30</accession>
<sequence>MRVGIVVYSNDPETVWNAFRFGVFSLAQGDEVKVFLLGKGVESLGIENEKFNVREQMKLFKENGGEVVACGVCLEVRNSKEGAACPVGSMNDLYELVSWADKVVSF</sequence>
<dbReference type="SUPFAM" id="SSF75169">
    <property type="entry name" value="DsrEFH-like"/>
    <property type="match status" value="1"/>
</dbReference>
<name>A0A497XT30_9AQUI</name>
<keyword evidence="2" id="KW-1185">Reference proteome</keyword>
<dbReference type="InterPro" id="IPR003787">
    <property type="entry name" value="Sulphur_relay_DsrE/F-like"/>
</dbReference>
<dbReference type="InterPro" id="IPR027396">
    <property type="entry name" value="DsrEFH-like"/>
</dbReference>
<evidence type="ECO:0000313" key="2">
    <source>
        <dbReference type="Proteomes" id="UP000267841"/>
    </source>
</evidence>
<proteinExistence type="predicted"/>
<dbReference type="Proteomes" id="UP000267841">
    <property type="component" value="Unassembled WGS sequence"/>
</dbReference>
<dbReference type="AlphaFoldDB" id="A0A497XT30"/>
<dbReference type="EMBL" id="RCCJ01000001">
    <property type="protein sequence ID" value="RLJ71330.1"/>
    <property type="molecule type" value="Genomic_DNA"/>
</dbReference>
<gene>
    <name evidence="1" type="ORF">BCF55_1629</name>
</gene>
<dbReference type="Pfam" id="PF02635">
    <property type="entry name" value="DsrE"/>
    <property type="match status" value="1"/>
</dbReference>